<name>A0ABW5BGX3_9PROT</name>
<proteinExistence type="predicted"/>
<dbReference type="Gene3D" id="3.30.1230.10">
    <property type="entry name" value="YlxR-like"/>
    <property type="match status" value="1"/>
</dbReference>
<keyword evidence="4" id="KW-1185">Reference proteome</keyword>
<dbReference type="InterPro" id="IPR037465">
    <property type="entry name" value="YlxR"/>
</dbReference>
<feature type="region of interest" description="Disordered" evidence="1">
    <location>
        <begin position="1"/>
        <end position="23"/>
    </location>
</feature>
<dbReference type="NCBIfam" id="NF006622">
    <property type="entry name" value="PRK09190.1"/>
    <property type="match status" value="1"/>
</dbReference>
<dbReference type="InterPro" id="IPR035931">
    <property type="entry name" value="YlxR-like_sf"/>
</dbReference>
<gene>
    <name evidence="3" type="ORF">ACFSKO_04025</name>
</gene>
<dbReference type="InterPro" id="IPR007393">
    <property type="entry name" value="YlxR_dom"/>
</dbReference>
<dbReference type="Gene3D" id="3.30.1330.30">
    <property type="match status" value="1"/>
</dbReference>
<dbReference type="RefSeq" id="WP_380248659.1">
    <property type="nucleotide sequence ID" value="NZ_JBHUII010000001.1"/>
</dbReference>
<dbReference type="Proteomes" id="UP001597294">
    <property type="component" value="Unassembled WGS sequence"/>
</dbReference>
<dbReference type="EMBL" id="JBHUII010000001">
    <property type="protein sequence ID" value="MFD2204759.1"/>
    <property type="molecule type" value="Genomic_DNA"/>
</dbReference>
<dbReference type="InterPro" id="IPR029064">
    <property type="entry name" value="Ribosomal_eL30-like_sf"/>
</dbReference>
<dbReference type="SUPFAM" id="SSF64376">
    <property type="entry name" value="YlxR-like"/>
    <property type="match status" value="1"/>
</dbReference>
<dbReference type="Pfam" id="PF04296">
    <property type="entry name" value="YlxR"/>
    <property type="match status" value="1"/>
</dbReference>
<evidence type="ECO:0000256" key="1">
    <source>
        <dbReference type="SAM" id="MobiDB-lite"/>
    </source>
</evidence>
<reference evidence="4" key="1">
    <citation type="journal article" date="2019" name="Int. J. Syst. Evol. Microbiol.">
        <title>The Global Catalogue of Microorganisms (GCM) 10K type strain sequencing project: providing services to taxonomists for standard genome sequencing and annotation.</title>
        <authorList>
            <consortium name="The Broad Institute Genomics Platform"/>
            <consortium name="The Broad Institute Genome Sequencing Center for Infectious Disease"/>
            <person name="Wu L."/>
            <person name="Ma J."/>
        </authorList>
    </citation>
    <scope>NUCLEOTIDE SEQUENCE [LARGE SCALE GENOMIC DNA]</scope>
    <source>
        <strain evidence="4">CGMCC 4.7192</strain>
    </source>
</reference>
<evidence type="ECO:0000313" key="4">
    <source>
        <dbReference type="Proteomes" id="UP001597294"/>
    </source>
</evidence>
<comment type="caution">
    <text evidence="3">The sequence shown here is derived from an EMBL/GenBank/DDBJ whole genome shotgun (WGS) entry which is preliminary data.</text>
</comment>
<sequence length="219" mass="23674">MVKSVSGSKAGGKKKVRWKRKSDPERRCIASGELFPQSNLLRFVVGPDGFVVPDLSGKLPGRGIWLSPSRDMLEKACKKQLFARSAKAKVKVADDMIDQLDAQLTKRCLDALGLAKRAGHLVAGFEKTKAWLSSGKVKVLVQAADAAEDGRGKIRALARAIDPDMLTNEIFTAQELGQALGRESWVHIALRPSGIADKFVVDTTRLSALRGIAGTPAKE</sequence>
<dbReference type="PANTHER" id="PTHR34215">
    <property type="entry name" value="BLL0784 PROTEIN"/>
    <property type="match status" value="1"/>
</dbReference>
<evidence type="ECO:0000313" key="3">
    <source>
        <dbReference type="EMBL" id="MFD2204759.1"/>
    </source>
</evidence>
<organism evidence="3 4">
    <name type="scientific">Kiloniella antarctica</name>
    <dbReference type="NCBI Taxonomy" id="1550907"/>
    <lineage>
        <taxon>Bacteria</taxon>
        <taxon>Pseudomonadati</taxon>
        <taxon>Pseudomonadota</taxon>
        <taxon>Alphaproteobacteria</taxon>
        <taxon>Rhodospirillales</taxon>
        <taxon>Kiloniellaceae</taxon>
        <taxon>Kiloniella</taxon>
    </lineage>
</organism>
<feature type="domain" description="YlxR" evidence="2">
    <location>
        <begin position="26"/>
        <end position="101"/>
    </location>
</feature>
<feature type="compositionally biased region" description="Basic residues" evidence="1">
    <location>
        <begin position="11"/>
        <end position="20"/>
    </location>
</feature>
<accession>A0ABW5BGX3</accession>
<dbReference type="CDD" id="cd00279">
    <property type="entry name" value="YlxR"/>
    <property type="match status" value="1"/>
</dbReference>
<protein>
    <submittedName>
        <fullName evidence="3">RNA-binding protein</fullName>
    </submittedName>
</protein>
<dbReference type="PANTHER" id="PTHR34215:SF1">
    <property type="entry name" value="YLXR DOMAIN-CONTAINING PROTEIN"/>
    <property type="match status" value="1"/>
</dbReference>
<evidence type="ECO:0000259" key="2">
    <source>
        <dbReference type="Pfam" id="PF04296"/>
    </source>
</evidence>
<dbReference type="SUPFAM" id="SSF55315">
    <property type="entry name" value="L30e-like"/>
    <property type="match status" value="1"/>
</dbReference>